<evidence type="ECO:0000313" key="1">
    <source>
        <dbReference type="EMBL" id="SCL32499.1"/>
    </source>
</evidence>
<keyword evidence="2" id="KW-1185">Reference proteome</keyword>
<organism evidence="1 2">
    <name type="scientific">Micromonospora rhizosphaerae</name>
    <dbReference type="NCBI Taxonomy" id="568872"/>
    <lineage>
        <taxon>Bacteria</taxon>
        <taxon>Bacillati</taxon>
        <taxon>Actinomycetota</taxon>
        <taxon>Actinomycetes</taxon>
        <taxon>Micromonosporales</taxon>
        <taxon>Micromonosporaceae</taxon>
        <taxon>Micromonospora</taxon>
    </lineage>
</organism>
<name>A0A1C6SSZ9_9ACTN</name>
<dbReference type="EMBL" id="FMHV01000002">
    <property type="protein sequence ID" value="SCL32499.1"/>
    <property type="molecule type" value="Genomic_DNA"/>
</dbReference>
<accession>A0A1C6SSZ9</accession>
<reference evidence="2" key="1">
    <citation type="submission" date="2016-06" db="EMBL/GenBank/DDBJ databases">
        <authorList>
            <person name="Varghese N."/>
            <person name="Submissions Spin"/>
        </authorList>
    </citation>
    <scope>NUCLEOTIDE SEQUENCE [LARGE SCALE GENOMIC DNA]</scope>
    <source>
        <strain evidence="2">DSM 45431</strain>
    </source>
</reference>
<dbReference type="Proteomes" id="UP000199413">
    <property type="component" value="Unassembled WGS sequence"/>
</dbReference>
<dbReference type="RefSeq" id="WP_245718929.1">
    <property type="nucleotide sequence ID" value="NZ_FMHV01000002.1"/>
</dbReference>
<protein>
    <recommendedName>
        <fullName evidence="3">DoxX protein</fullName>
    </recommendedName>
</protein>
<dbReference type="STRING" id="568872.GA0070624_4492"/>
<sequence>MIMKLTHAPLRLSTGAFILNSGLSHRTLEGQAAEAMHGMAVGAVPQLRQFDPPRFAKLLSRGEIALGAALINPFVPSLVAGLALAAFGAGLVQLYLKTPGMREQDSLKPTQAGIGLAKDVWLVGAGLTLVLDALTHRRIRA</sequence>
<proteinExistence type="predicted"/>
<evidence type="ECO:0008006" key="3">
    <source>
        <dbReference type="Google" id="ProtNLM"/>
    </source>
</evidence>
<evidence type="ECO:0000313" key="2">
    <source>
        <dbReference type="Proteomes" id="UP000199413"/>
    </source>
</evidence>
<gene>
    <name evidence="1" type="ORF">GA0070624_4492</name>
</gene>
<dbReference type="AlphaFoldDB" id="A0A1C6SSZ9"/>